<feature type="domain" description="L,D-TPase catalytic" evidence="8">
    <location>
        <begin position="154"/>
        <end position="289"/>
    </location>
</feature>
<accession>A4G3J7</accession>
<dbReference type="STRING" id="204773.HEAR0900"/>
<dbReference type="HOGENOM" id="CLU_041283_0_0_4"/>
<evidence type="ECO:0000256" key="7">
    <source>
        <dbReference type="PROSITE-ProRule" id="PRU01373"/>
    </source>
</evidence>
<evidence type="ECO:0000259" key="8">
    <source>
        <dbReference type="PROSITE" id="PS52029"/>
    </source>
</evidence>
<keyword evidence="4 7" id="KW-0133">Cell shape</keyword>
<dbReference type="CDD" id="cd16913">
    <property type="entry name" value="YkuD_like"/>
    <property type="match status" value="1"/>
</dbReference>
<evidence type="ECO:0000256" key="6">
    <source>
        <dbReference type="ARBA" id="ARBA00023316"/>
    </source>
</evidence>
<comment type="similarity">
    <text evidence="2">Belongs to the YkuD family.</text>
</comment>
<dbReference type="PROSITE" id="PS52029">
    <property type="entry name" value="LD_TPASE"/>
    <property type="match status" value="1"/>
</dbReference>
<proteinExistence type="inferred from homology"/>
<dbReference type="OrthoDB" id="9809748at2"/>
<feature type="active site" description="Nucleophile" evidence="7">
    <location>
        <position position="264"/>
    </location>
</feature>
<dbReference type="Pfam" id="PF03734">
    <property type="entry name" value="YkuD"/>
    <property type="match status" value="1"/>
</dbReference>
<dbReference type="InterPro" id="IPR005490">
    <property type="entry name" value="LD_TPept_cat_dom"/>
</dbReference>
<evidence type="ECO:0000313" key="10">
    <source>
        <dbReference type="Proteomes" id="UP000006697"/>
    </source>
</evidence>
<dbReference type="AlphaFoldDB" id="A4G3J7"/>
<comment type="pathway">
    <text evidence="1 7">Cell wall biogenesis; peptidoglycan biosynthesis.</text>
</comment>
<dbReference type="PANTHER" id="PTHR36699">
    <property type="entry name" value="LD-TRANSPEPTIDASE"/>
    <property type="match status" value="1"/>
</dbReference>
<dbReference type="eggNOG" id="COG3034">
    <property type="taxonomic scope" value="Bacteria"/>
</dbReference>
<dbReference type="InterPro" id="IPR056203">
    <property type="entry name" value="Cds6_C"/>
</dbReference>
<evidence type="ECO:0000256" key="3">
    <source>
        <dbReference type="ARBA" id="ARBA00022679"/>
    </source>
</evidence>
<evidence type="ECO:0000256" key="4">
    <source>
        <dbReference type="ARBA" id="ARBA00022960"/>
    </source>
</evidence>
<dbReference type="GO" id="GO:0071555">
    <property type="term" value="P:cell wall organization"/>
    <property type="evidence" value="ECO:0007669"/>
    <property type="project" value="UniProtKB-UniRule"/>
</dbReference>
<keyword evidence="6 7" id="KW-0961">Cell wall biogenesis/degradation</keyword>
<dbReference type="UniPathway" id="UPA00219"/>
<dbReference type="Gene3D" id="2.40.440.10">
    <property type="entry name" value="L,D-transpeptidase catalytic domain-like"/>
    <property type="match status" value="1"/>
</dbReference>
<evidence type="ECO:0000256" key="2">
    <source>
        <dbReference type="ARBA" id="ARBA00005992"/>
    </source>
</evidence>
<dbReference type="SUPFAM" id="SSF141523">
    <property type="entry name" value="L,D-transpeptidase catalytic domain-like"/>
    <property type="match status" value="1"/>
</dbReference>
<keyword evidence="10" id="KW-1185">Reference proteome</keyword>
<protein>
    <recommendedName>
        <fullName evidence="8">L,D-TPase catalytic domain-containing protein</fullName>
    </recommendedName>
</protein>
<keyword evidence="5 7" id="KW-0573">Peptidoglycan synthesis</keyword>
<dbReference type="Proteomes" id="UP000006697">
    <property type="component" value="Chromosome"/>
</dbReference>
<dbReference type="PANTHER" id="PTHR36699:SF1">
    <property type="entry name" value="L,D-TRANSPEPTIDASE YAFK-RELATED"/>
    <property type="match status" value="1"/>
</dbReference>
<feature type="active site" description="Proton donor/acceptor" evidence="7">
    <location>
        <position position="247"/>
    </location>
</feature>
<reference evidence="9 10" key="1">
    <citation type="journal article" date="2007" name="PLoS Genet.">
        <title>A tale of two oxidation states: bacterial colonization of arsenic-rich environments.</title>
        <authorList>
            <person name="Muller D."/>
            <person name="Medigue C."/>
            <person name="Koechler S."/>
            <person name="Barbe V."/>
            <person name="Barakat M."/>
            <person name="Talla E."/>
            <person name="Bonnefoy V."/>
            <person name="Krin E."/>
            <person name="Arsene-Ploetze F."/>
            <person name="Carapito C."/>
            <person name="Chandler M."/>
            <person name="Cournoyer B."/>
            <person name="Cruveiller S."/>
            <person name="Dossat C."/>
            <person name="Duval S."/>
            <person name="Heymann M."/>
            <person name="Leize E."/>
            <person name="Lieutaud A."/>
            <person name="Lievremont D."/>
            <person name="Makita Y."/>
            <person name="Mangenot S."/>
            <person name="Nitschke W."/>
            <person name="Ortet P."/>
            <person name="Perdrial N."/>
            <person name="Schoepp B."/>
            <person name="Siguier N."/>
            <person name="Simeonova D.D."/>
            <person name="Rouy Z."/>
            <person name="Segurens B."/>
            <person name="Turlin E."/>
            <person name="Vallenet D."/>
            <person name="Van Dorsselaer A."/>
            <person name="Weiss S."/>
            <person name="Weissenbach J."/>
            <person name="Lett M.C."/>
            <person name="Danchin A."/>
            <person name="Bertin P.N."/>
        </authorList>
    </citation>
    <scope>NUCLEOTIDE SEQUENCE [LARGE SCALE GENOMIC DNA]</scope>
    <source>
        <strain evidence="10">ULPAs1</strain>
    </source>
</reference>
<dbReference type="InterPro" id="IPR038063">
    <property type="entry name" value="Transpep_catalytic_dom"/>
</dbReference>
<evidence type="ECO:0000256" key="5">
    <source>
        <dbReference type="ARBA" id="ARBA00022984"/>
    </source>
</evidence>
<keyword evidence="3" id="KW-0808">Transferase</keyword>
<gene>
    <name evidence="9" type="ordered locus">HEAR0900</name>
</gene>
<dbReference type="EMBL" id="CU207211">
    <property type="protein sequence ID" value="CAL61084.1"/>
    <property type="molecule type" value="Genomic_DNA"/>
</dbReference>
<sequence>MTGLHIKLRLIARRMGCWTGAAALGLLIAGAAAWPLPSFASGSKPGIPARLDPEVMLIDVYKALAANRLRDAQAKADALVAAYPTFRLGHLVRGDLLLLHTQPIKTFGAASNAPAEKLNNLRAEAIVRLKSLRERPDPNLIPRVFLQMRADQKKLLLVDAKRSRLYVYERSKDQVKLVSDYYVSQGKLGVDKLKEGDQKTPLGVYYITARLDGARLPEFYGPGALPINYPNEWDKANGRGGSGIWLHGTPSDSYSRPPLSSDGCVVLTNPDLKELSASVEIGNTPVIISEDLKFVSKEKWEADRLSANKMLEAWRLDIESTDPDRLRRHYSRSFKAARGQNLDGWLTKIQQSTLGARKINVELRDVTLFRYPDQKDQKELIVAAFTQEALIGKGKHITRKRQYWAREGAQWKIVSEVNLQ</sequence>
<dbReference type="GO" id="GO:0004180">
    <property type="term" value="F:carboxypeptidase activity"/>
    <property type="evidence" value="ECO:0007669"/>
    <property type="project" value="UniProtKB-ARBA"/>
</dbReference>
<name>A4G3J7_HERAR</name>
<dbReference type="GO" id="GO:0016740">
    <property type="term" value="F:transferase activity"/>
    <property type="evidence" value="ECO:0007669"/>
    <property type="project" value="UniProtKB-KW"/>
</dbReference>
<organism evidence="9 10">
    <name type="scientific">Herminiimonas arsenicoxydans</name>
    <dbReference type="NCBI Taxonomy" id="204773"/>
    <lineage>
        <taxon>Bacteria</taxon>
        <taxon>Pseudomonadati</taxon>
        <taxon>Pseudomonadota</taxon>
        <taxon>Betaproteobacteria</taxon>
        <taxon>Burkholderiales</taxon>
        <taxon>Oxalobacteraceae</taxon>
        <taxon>Herminiimonas</taxon>
    </lineage>
</organism>
<dbReference type="Pfam" id="PF24125">
    <property type="entry name" value="Cds6_C"/>
    <property type="match status" value="1"/>
</dbReference>
<evidence type="ECO:0000256" key="1">
    <source>
        <dbReference type="ARBA" id="ARBA00004752"/>
    </source>
</evidence>
<dbReference type="KEGG" id="har:HEAR0900"/>
<dbReference type="GO" id="GO:0008360">
    <property type="term" value="P:regulation of cell shape"/>
    <property type="evidence" value="ECO:0007669"/>
    <property type="project" value="UniProtKB-UniRule"/>
</dbReference>
<evidence type="ECO:0000313" key="9">
    <source>
        <dbReference type="EMBL" id="CAL61084.1"/>
    </source>
</evidence>
<dbReference type="GO" id="GO:0009252">
    <property type="term" value="P:peptidoglycan biosynthetic process"/>
    <property type="evidence" value="ECO:0007669"/>
    <property type="project" value="UniProtKB-UniPathway"/>
</dbReference>